<keyword evidence="9" id="KW-1185">Reference proteome</keyword>
<dbReference type="InterPro" id="IPR043325">
    <property type="entry name" value="LTSS"/>
</dbReference>
<keyword evidence="4" id="KW-0336">GPI-anchor</keyword>
<comment type="caution">
    <text evidence="8">The sequence shown here is derived from an EMBL/GenBank/DDBJ whole genome shotgun (WGS) entry which is preliminary data.</text>
</comment>
<dbReference type="PANTHER" id="PTHR33044">
    <property type="entry name" value="BIFUNCTIONAL INHIBITOR/LIPID-TRANSFER PROTEIN/SEED STORAGE 2S ALBUMIN SUPERFAMILY PROTEIN-RELATED"/>
    <property type="match status" value="1"/>
</dbReference>
<evidence type="ECO:0000256" key="5">
    <source>
        <dbReference type="ARBA" id="ARBA00023288"/>
    </source>
</evidence>
<sequence length="240" mass="26201">MERKRKLELERTTPHENKNFQNYNVQKIAAVSNQLYIYIHDHIFVCKNITKIRREKENKSIIIILPIISMASIMNMNLTLFLLFSSWVFVGYSQSMGLNTFVQGGSSGSAASMPCVQKLLPCKEYLKPPVSMPPAVSCCVPLKEMLTDDVNCLCRVFDNPEILKSFNVTQDDALKLPKACGANADISLCKKGASPPATSATPPPSSDDSKSAAAYGVSQFGGSGLAALILALLFISVFQA</sequence>
<dbReference type="GO" id="GO:0005886">
    <property type="term" value="C:plasma membrane"/>
    <property type="evidence" value="ECO:0007669"/>
    <property type="project" value="UniProtKB-SubCell"/>
</dbReference>
<name>A0A8T1NFE3_CARIL</name>
<dbReference type="InterPro" id="IPR016140">
    <property type="entry name" value="Bifunc_inhib/LTP/seed_store"/>
</dbReference>
<evidence type="ECO:0000256" key="6">
    <source>
        <dbReference type="SAM" id="Phobius"/>
    </source>
</evidence>
<feature type="domain" description="Bifunctional inhibitor/plant lipid transfer protein/seed storage helical" evidence="7">
    <location>
        <begin position="108"/>
        <end position="189"/>
    </location>
</feature>
<dbReference type="Pfam" id="PF14368">
    <property type="entry name" value="LTP_2"/>
    <property type="match status" value="1"/>
</dbReference>
<accession>A0A8T1NFE3</accession>
<dbReference type="CDD" id="cd00010">
    <property type="entry name" value="AAI_LTSS"/>
    <property type="match status" value="1"/>
</dbReference>
<feature type="transmembrane region" description="Helical" evidence="6">
    <location>
        <begin position="212"/>
        <end position="238"/>
    </location>
</feature>
<protein>
    <recommendedName>
        <fullName evidence="7">Bifunctional inhibitor/plant lipid transfer protein/seed storage helical domain-containing protein</fullName>
    </recommendedName>
</protein>
<keyword evidence="5" id="KW-0449">Lipoprotein</keyword>
<dbReference type="AlphaFoldDB" id="A0A8T1NFE3"/>
<evidence type="ECO:0000256" key="4">
    <source>
        <dbReference type="ARBA" id="ARBA00022622"/>
    </source>
</evidence>
<reference evidence="8" key="1">
    <citation type="submission" date="2020-12" db="EMBL/GenBank/DDBJ databases">
        <title>WGS assembly of Carya illinoinensis cv. Pawnee.</title>
        <authorList>
            <person name="Platts A."/>
            <person name="Shu S."/>
            <person name="Wright S."/>
            <person name="Barry K."/>
            <person name="Edger P."/>
            <person name="Pires J.C."/>
            <person name="Schmutz J."/>
        </authorList>
    </citation>
    <scope>NUCLEOTIDE SEQUENCE</scope>
    <source>
        <tissue evidence="8">Leaf</tissue>
    </source>
</reference>
<evidence type="ECO:0000256" key="1">
    <source>
        <dbReference type="ARBA" id="ARBA00004609"/>
    </source>
</evidence>
<evidence type="ECO:0000313" key="8">
    <source>
        <dbReference type="EMBL" id="KAG6627657.1"/>
    </source>
</evidence>
<evidence type="ECO:0000256" key="3">
    <source>
        <dbReference type="ARBA" id="ARBA00022475"/>
    </source>
</evidence>
<feature type="transmembrane region" description="Helical" evidence="6">
    <location>
        <begin position="61"/>
        <end position="90"/>
    </location>
</feature>
<comment type="similarity">
    <text evidence="2">Belongs to the plant LTP family.</text>
</comment>
<evidence type="ECO:0000256" key="2">
    <source>
        <dbReference type="ARBA" id="ARBA00009748"/>
    </source>
</evidence>
<gene>
    <name evidence="8" type="ORF">CIPAW_15G144700</name>
</gene>
<comment type="subcellular location">
    <subcellularLocation>
        <location evidence="1">Cell membrane</location>
        <topology evidence="1">Lipid-anchor</topology>
        <topology evidence="1">GPI-anchor</topology>
    </subcellularLocation>
</comment>
<evidence type="ECO:0000313" key="9">
    <source>
        <dbReference type="Proteomes" id="UP000811609"/>
    </source>
</evidence>
<keyword evidence="6" id="KW-1133">Transmembrane helix</keyword>
<keyword evidence="4" id="KW-0325">Glycoprotein</keyword>
<dbReference type="EMBL" id="CM031823">
    <property type="protein sequence ID" value="KAG6627657.1"/>
    <property type="molecule type" value="Genomic_DNA"/>
</dbReference>
<proteinExistence type="inferred from homology"/>
<evidence type="ECO:0000259" key="7">
    <source>
        <dbReference type="Pfam" id="PF14368"/>
    </source>
</evidence>
<organism evidence="8 9">
    <name type="scientific">Carya illinoinensis</name>
    <name type="common">Pecan</name>
    <dbReference type="NCBI Taxonomy" id="32201"/>
    <lineage>
        <taxon>Eukaryota</taxon>
        <taxon>Viridiplantae</taxon>
        <taxon>Streptophyta</taxon>
        <taxon>Embryophyta</taxon>
        <taxon>Tracheophyta</taxon>
        <taxon>Spermatophyta</taxon>
        <taxon>Magnoliopsida</taxon>
        <taxon>eudicotyledons</taxon>
        <taxon>Gunneridae</taxon>
        <taxon>Pentapetalae</taxon>
        <taxon>rosids</taxon>
        <taxon>fabids</taxon>
        <taxon>Fagales</taxon>
        <taxon>Juglandaceae</taxon>
        <taxon>Carya</taxon>
    </lineage>
</organism>
<keyword evidence="6" id="KW-0472">Membrane</keyword>
<keyword evidence="3" id="KW-1003">Cell membrane</keyword>
<dbReference type="Proteomes" id="UP000811609">
    <property type="component" value="Chromosome 15"/>
</dbReference>
<dbReference type="GO" id="GO:0098552">
    <property type="term" value="C:side of membrane"/>
    <property type="evidence" value="ECO:0007669"/>
    <property type="project" value="UniProtKB-KW"/>
</dbReference>
<keyword evidence="6" id="KW-0812">Transmembrane</keyword>